<dbReference type="RefSeq" id="WP_344618566.1">
    <property type="nucleotide sequence ID" value="NZ_BAAARV010000086.1"/>
</dbReference>
<name>A0ABN3HHB7_9ACTN</name>
<dbReference type="Gene3D" id="1.20.58.220">
    <property type="entry name" value="Phosphate transport system protein phou homolog 2, domain 2"/>
    <property type="match status" value="1"/>
</dbReference>
<reference evidence="2 3" key="1">
    <citation type="journal article" date="2019" name="Int. J. Syst. Evol. Microbiol.">
        <title>The Global Catalogue of Microorganisms (GCM) 10K type strain sequencing project: providing services to taxonomists for standard genome sequencing and annotation.</title>
        <authorList>
            <consortium name="The Broad Institute Genomics Platform"/>
            <consortium name="The Broad Institute Genome Sequencing Center for Infectious Disease"/>
            <person name="Wu L."/>
            <person name="Ma J."/>
        </authorList>
    </citation>
    <scope>NUCLEOTIDE SEQUENCE [LARGE SCALE GENOMIC DNA]</scope>
    <source>
        <strain evidence="2 3">JCM 3272</strain>
    </source>
</reference>
<evidence type="ECO:0000313" key="2">
    <source>
        <dbReference type="EMBL" id="GAA2380264.1"/>
    </source>
</evidence>
<comment type="caution">
    <text evidence="2">The sequence shown here is derived from an EMBL/GenBank/DDBJ whole genome shotgun (WGS) entry which is preliminary data.</text>
</comment>
<comment type="similarity">
    <text evidence="1">Belongs to the UPF0111 family.</text>
</comment>
<dbReference type="Proteomes" id="UP001501444">
    <property type="component" value="Unassembled WGS sequence"/>
</dbReference>
<accession>A0ABN3HHB7</accession>
<sequence length="243" mass="25601">MAEGPAAESGLATDPAGGVRRRRRLLSGGGVAGVLSGLPRLVRDLTGANDRSLVGHVAAQVRCAERGIEVARQVTAGAVDPARARQLVGVVEHEGDAHRVALIGRLRRSVTSPIDREDLFRLSRGVDDVLDAIRDFVREFDLFGAVPDPLYGPVLDRLAGGLARLDAAVLLLLREPRRAAEAAAEAKKPGVRPAYQHAVATLMPDAGSRALAPVMLLGRLDVAGERLAAAADALADGVMKRFQ</sequence>
<evidence type="ECO:0000256" key="1">
    <source>
        <dbReference type="ARBA" id="ARBA00008591"/>
    </source>
</evidence>
<keyword evidence="3" id="KW-1185">Reference proteome</keyword>
<dbReference type="EMBL" id="BAAARV010000086">
    <property type="protein sequence ID" value="GAA2380264.1"/>
    <property type="molecule type" value="Genomic_DNA"/>
</dbReference>
<dbReference type="InterPro" id="IPR038078">
    <property type="entry name" value="PhoU-like_sf"/>
</dbReference>
<proteinExistence type="inferred from homology"/>
<evidence type="ECO:0000313" key="3">
    <source>
        <dbReference type="Proteomes" id="UP001501444"/>
    </source>
</evidence>
<evidence type="ECO:0008006" key="4">
    <source>
        <dbReference type="Google" id="ProtNLM"/>
    </source>
</evidence>
<dbReference type="InterPro" id="IPR018445">
    <property type="entry name" value="Put_Phosphate_transp_reg"/>
</dbReference>
<protein>
    <recommendedName>
        <fullName evidence="4">DUF47 family protein</fullName>
    </recommendedName>
</protein>
<organism evidence="2 3">
    <name type="scientific">Dactylosporangium salmoneum</name>
    <dbReference type="NCBI Taxonomy" id="53361"/>
    <lineage>
        <taxon>Bacteria</taxon>
        <taxon>Bacillati</taxon>
        <taxon>Actinomycetota</taxon>
        <taxon>Actinomycetes</taxon>
        <taxon>Micromonosporales</taxon>
        <taxon>Micromonosporaceae</taxon>
        <taxon>Dactylosporangium</taxon>
    </lineage>
</organism>
<dbReference type="Pfam" id="PF01865">
    <property type="entry name" value="PhoU_div"/>
    <property type="match status" value="1"/>
</dbReference>
<gene>
    <name evidence="2" type="ORF">GCM10010170_087390</name>
</gene>